<evidence type="ECO:0000256" key="2">
    <source>
        <dbReference type="ARBA" id="ARBA00004584"/>
    </source>
</evidence>
<sequence>MSADNPDYKWHPVPTNRFRYLRACMVCAIVLTLDEFTRKGCPNCHPVLDYISSQDLAQECTSPIYEGCVSIDKPTESWIAKWLRLTKYVPGVYATKVVGELSTILLTRTSSTSHATEARTTWNREPGTAPLCLRKRGLHSLWTPIISNAGPIGIATGSRKTPVTKTTLPSKKHSLSDALVVLGHARTLSFPLKHLPRTRHLHKPPNPKLQLFLQTHLRPKLQTHLRPEIQLLQPDPGLKRQFPRPDLNPKPQLLQPNLDPEPQLLYPNLDPEPQPLHLNLDPEFQLLPYKLPNQLKPLQLGLDPELQLLMPARASLNSSVQLFPRKHLNPNPQLLLHKFLNLELQLFLPSPDLKLKPQKSQRNKEAPTATDNSVSNQRNKDKGKSIVSAIPQNATSKLPTVTTTEPPRTILAQDISVPTNKSENQPPKQKRSTLVNNDLKTVGQDPPPKKKKSDSEKAAAELQAGPSTSSLQQTTFTTVRKTAEANTDTQLNKKKPDSASTEPKATEPKPQNVSVHGTATRPKTAEPKVAESKASESKAAESDAADPKTAEPKIAEPNTAHLDPNASTSKQSSRPKTTPQAEPSTLSPNQNRATAVGDNLGGASDTQSRKKTTAPDTSVAEPATQAGSSRPAPRPKGKESIAPKTAVSGPAAQAEPSKSAPKRKRGAAADNVEVNVEAEPSPPPSKKKKTTATKATVAEPAETQAESSRSASKRKQAAVVDNVRIKEEVVPTPMPPPPPPKRKRAAAPKTAVAELAAQAGPSRPAPKPKRGPVTHIVKLLIKEEDEPAEVQVVSSRSVSKQKRAAVVDNVRIKEEDVPPPLPKNKRAAASKNKRAAEVQAESSKSASKRKRADVVDNTKVNREEEDAQPPPSKRKKAAAPKTAVAEPAQSGSSRSAPKPKRAPVTHVMEIIVKVED</sequence>
<feature type="compositionally biased region" description="Low complexity" evidence="9">
    <location>
        <begin position="668"/>
        <end position="679"/>
    </location>
</feature>
<accession>A0AAV9V462</accession>
<dbReference type="GO" id="GO:0003746">
    <property type="term" value="F:translation elongation factor activity"/>
    <property type="evidence" value="ECO:0007669"/>
    <property type="project" value="UniProtKB-KW"/>
</dbReference>
<comment type="subcellular location">
    <subcellularLocation>
        <location evidence="2">Chromosome</location>
        <location evidence="2">Centromere</location>
    </subcellularLocation>
    <subcellularLocation>
        <location evidence="1">Nucleus</location>
    </subcellularLocation>
</comment>
<evidence type="ECO:0000256" key="3">
    <source>
        <dbReference type="ARBA" id="ARBA00010464"/>
    </source>
</evidence>
<dbReference type="InterPro" id="IPR009287">
    <property type="entry name" value="Spt4"/>
</dbReference>
<evidence type="ECO:0000256" key="6">
    <source>
        <dbReference type="ARBA" id="ARBA00023242"/>
    </source>
</evidence>
<keyword evidence="6" id="KW-0539">Nucleus</keyword>
<evidence type="ECO:0000256" key="5">
    <source>
        <dbReference type="ARBA" id="ARBA00023163"/>
    </source>
</evidence>
<dbReference type="GO" id="GO:0140673">
    <property type="term" value="P:transcription elongation-coupled chromatin remodeling"/>
    <property type="evidence" value="ECO:0007669"/>
    <property type="project" value="InterPro"/>
</dbReference>
<evidence type="ECO:0000259" key="10">
    <source>
        <dbReference type="SMART" id="SM01389"/>
    </source>
</evidence>
<comment type="caution">
    <text evidence="11">The sequence shown here is derived from an EMBL/GenBank/DDBJ whole genome shotgun (WGS) entry which is preliminary data.</text>
</comment>
<comment type="similarity">
    <text evidence="3">Belongs to the SPT4 family.</text>
</comment>
<feature type="compositionally biased region" description="Polar residues" evidence="9">
    <location>
        <begin position="390"/>
        <end position="406"/>
    </location>
</feature>
<evidence type="ECO:0000256" key="4">
    <source>
        <dbReference type="ARBA" id="ARBA00020182"/>
    </source>
</evidence>
<evidence type="ECO:0000313" key="12">
    <source>
        <dbReference type="Proteomes" id="UP001375240"/>
    </source>
</evidence>
<feature type="compositionally biased region" description="Polar residues" evidence="9">
    <location>
        <begin position="565"/>
        <end position="593"/>
    </location>
</feature>
<feature type="region of interest" description="Disordered" evidence="9">
    <location>
        <begin position="786"/>
        <end position="916"/>
    </location>
</feature>
<dbReference type="InterPro" id="IPR038510">
    <property type="entry name" value="Spt4_sf"/>
</dbReference>
<evidence type="ECO:0000256" key="7">
    <source>
        <dbReference type="ARBA" id="ARBA00023328"/>
    </source>
</evidence>
<evidence type="ECO:0000256" key="9">
    <source>
        <dbReference type="SAM" id="MobiDB-lite"/>
    </source>
</evidence>
<dbReference type="GO" id="GO:0006355">
    <property type="term" value="P:regulation of DNA-templated transcription"/>
    <property type="evidence" value="ECO:0007669"/>
    <property type="project" value="InterPro"/>
</dbReference>
<dbReference type="GO" id="GO:0032044">
    <property type="term" value="C:DSIF complex"/>
    <property type="evidence" value="ECO:0007669"/>
    <property type="project" value="TreeGrafter"/>
</dbReference>
<keyword evidence="5" id="KW-0804">Transcription</keyword>
<name>A0AAV9V462_9PEZI</name>
<reference evidence="11 12" key="1">
    <citation type="submission" date="2019-10" db="EMBL/GenBank/DDBJ databases">
        <authorList>
            <person name="Palmer J.M."/>
        </authorList>
    </citation>
    <scope>NUCLEOTIDE SEQUENCE [LARGE SCALE GENOMIC DNA]</scope>
    <source>
        <strain evidence="11 12">TWF696</strain>
    </source>
</reference>
<gene>
    <name evidence="11" type="primary">SPT4</name>
    <name evidence="11" type="ORF">TWF696_005492</name>
</gene>
<dbReference type="PANTHER" id="PTHR12882">
    <property type="entry name" value="SUPPRESSOR OF TY 4"/>
    <property type="match status" value="1"/>
</dbReference>
<dbReference type="GO" id="GO:0008270">
    <property type="term" value="F:zinc ion binding"/>
    <property type="evidence" value="ECO:0007669"/>
    <property type="project" value="InterPro"/>
</dbReference>
<feature type="compositionally biased region" description="Basic and acidic residues" evidence="9">
    <location>
        <begin position="523"/>
        <end position="554"/>
    </location>
</feature>
<dbReference type="AlphaFoldDB" id="A0AAV9V462"/>
<dbReference type="SMART" id="SM01389">
    <property type="entry name" value="Spt4"/>
    <property type="match status" value="1"/>
</dbReference>
<dbReference type="CDD" id="cd07973">
    <property type="entry name" value="Spt4"/>
    <property type="match status" value="1"/>
</dbReference>
<dbReference type="SUPFAM" id="SSF63393">
    <property type="entry name" value="RNA polymerase subunits"/>
    <property type="match status" value="1"/>
</dbReference>
<feature type="compositionally biased region" description="Basic and acidic residues" evidence="9">
    <location>
        <begin position="852"/>
        <end position="862"/>
    </location>
</feature>
<dbReference type="GO" id="GO:0000993">
    <property type="term" value="F:RNA polymerase II complex binding"/>
    <property type="evidence" value="ECO:0007669"/>
    <property type="project" value="TreeGrafter"/>
</dbReference>
<feature type="domain" description="Spt4/RpoE2 zinc finger" evidence="10">
    <location>
        <begin position="21"/>
        <end position="98"/>
    </location>
</feature>
<evidence type="ECO:0000256" key="1">
    <source>
        <dbReference type="ARBA" id="ARBA00004123"/>
    </source>
</evidence>
<feature type="compositionally biased region" description="Basic residues" evidence="9">
    <location>
        <begin position="823"/>
        <end position="833"/>
    </location>
</feature>
<feature type="compositionally biased region" description="Low complexity" evidence="9">
    <location>
        <begin position="467"/>
        <end position="478"/>
    </location>
</feature>
<dbReference type="InterPro" id="IPR022800">
    <property type="entry name" value="Spt4/RpoE2_Znf"/>
</dbReference>
<feature type="compositionally biased region" description="Low complexity" evidence="9">
    <location>
        <begin position="879"/>
        <end position="888"/>
    </location>
</feature>
<keyword evidence="12" id="KW-1185">Reference proteome</keyword>
<dbReference type="GO" id="GO:0000775">
    <property type="term" value="C:chromosome, centromeric region"/>
    <property type="evidence" value="ECO:0007669"/>
    <property type="project" value="UniProtKB-SubCell"/>
</dbReference>
<feature type="region of interest" description="Disordered" evidence="9">
    <location>
        <begin position="232"/>
        <end position="256"/>
    </location>
</feature>
<protein>
    <recommendedName>
        <fullName evidence="4">Transcription elongation factor SPT4</fullName>
    </recommendedName>
    <alternativeName>
        <fullName evidence="8">Chromatin elongation factor SPT4</fullName>
    </alternativeName>
</protein>
<dbReference type="InterPro" id="IPR029040">
    <property type="entry name" value="RPABC4/Spt4"/>
</dbReference>
<dbReference type="Gene3D" id="3.30.40.210">
    <property type="match status" value="1"/>
</dbReference>
<feature type="compositionally biased region" description="Polar residues" evidence="9">
    <location>
        <begin position="498"/>
        <end position="517"/>
    </location>
</feature>
<organism evidence="11 12">
    <name type="scientific">Orbilia brochopaga</name>
    <dbReference type="NCBI Taxonomy" id="3140254"/>
    <lineage>
        <taxon>Eukaryota</taxon>
        <taxon>Fungi</taxon>
        <taxon>Dikarya</taxon>
        <taxon>Ascomycota</taxon>
        <taxon>Pezizomycotina</taxon>
        <taxon>Orbiliomycetes</taxon>
        <taxon>Orbiliales</taxon>
        <taxon>Orbiliaceae</taxon>
        <taxon>Orbilia</taxon>
    </lineage>
</organism>
<keyword evidence="11" id="KW-0648">Protein biosynthesis</keyword>
<evidence type="ECO:0000256" key="8">
    <source>
        <dbReference type="ARBA" id="ARBA00029869"/>
    </source>
</evidence>
<keyword evidence="7" id="KW-0137">Centromere</keyword>
<evidence type="ECO:0000313" key="11">
    <source>
        <dbReference type="EMBL" id="KAK6353529.1"/>
    </source>
</evidence>
<dbReference type="Proteomes" id="UP001375240">
    <property type="component" value="Unassembled WGS sequence"/>
</dbReference>
<dbReference type="Pfam" id="PF06093">
    <property type="entry name" value="Spt4"/>
    <property type="match status" value="1"/>
</dbReference>
<feature type="compositionally biased region" description="Polar residues" evidence="9">
    <location>
        <begin position="416"/>
        <end position="439"/>
    </location>
</feature>
<keyword evidence="11" id="KW-0251">Elongation factor</keyword>
<feature type="compositionally biased region" description="Low complexity" evidence="9">
    <location>
        <begin position="692"/>
        <end position="710"/>
    </location>
</feature>
<feature type="region of interest" description="Disordered" evidence="9">
    <location>
        <begin position="353"/>
        <end position="773"/>
    </location>
</feature>
<proteinExistence type="inferred from homology"/>
<dbReference type="PANTHER" id="PTHR12882:SF1">
    <property type="entry name" value="TRANSCRIPTION ELONGATION FACTOR SPT4"/>
    <property type="match status" value="1"/>
</dbReference>
<dbReference type="EMBL" id="JAVHNQ010000003">
    <property type="protein sequence ID" value="KAK6353529.1"/>
    <property type="molecule type" value="Genomic_DNA"/>
</dbReference>